<accession>A0A097ATW6</accession>
<dbReference type="AlphaFoldDB" id="A0A097ATW6"/>
<evidence type="ECO:0000256" key="4">
    <source>
        <dbReference type="ARBA" id="ARBA00022801"/>
    </source>
</evidence>
<dbReference type="GO" id="GO:0006730">
    <property type="term" value="P:one-carbon metabolic process"/>
    <property type="evidence" value="ECO:0007669"/>
    <property type="project" value="UniProtKB-UniRule"/>
</dbReference>
<dbReference type="GO" id="GO:0005525">
    <property type="term" value="F:GTP binding"/>
    <property type="evidence" value="ECO:0007669"/>
    <property type="project" value="UniProtKB-KW"/>
</dbReference>
<evidence type="ECO:0000256" key="3">
    <source>
        <dbReference type="ARBA" id="ARBA00022563"/>
    </source>
</evidence>
<feature type="domain" description="GTP cyclohydrolase I" evidence="6">
    <location>
        <begin position="7"/>
        <end position="184"/>
    </location>
</feature>
<feature type="binding site" evidence="5">
    <location>
        <position position="76"/>
    </location>
    <ligand>
        <name>Zn(2+)</name>
        <dbReference type="ChEBI" id="CHEBI:29105"/>
    </ligand>
</feature>
<dbReference type="EC" id="3.5.4.16" evidence="5"/>
<feature type="binding site" evidence="5">
    <location>
        <position position="79"/>
    </location>
    <ligand>
        <name>Zn(2+)</name>
        <dbReference type="ChEBI" id="CHEBI:29105"/>
    </ligand>
</feature>
<evidence type="ECO:0000259" key="6">
    <source>
        <dbReference type="Pfam" id="PF01227"/>
    </source>
</evidence>
<dbReference type="InterPro" id="IPR001474">
    <property type="entry name" value="GTP_CycHdrlase_I"/>
</dbReference>
<dbReference type="FunFam" id="3.30.1130.10:FF:000001">
    <property type="entry name" value="GTP cyclohydrolase 1"/>
    <property type="match status" value="1"/>
</dbReference>
<keyword evidence="5" id="KW-0547">Nucleotide-binding</keyword>
<keyword evidence="4 5" id="KW-0378">Hydrolase</keyword>
<evidence type="ECO:0000313" key="7">
    <source>
        <dbReference type="EMBL" id="AIS53245.1"/>
    </source>
</evidence>
<proteinExistence type="inferred from homology"/>
<dbReference type="GO" id="GO:0005737">
    <property type="term" value="C:cytoplasm"/>
    <property type="evidence" value="ECO:0007669"/>
    <property type="project" value="TreeGrafter"/>
</dbReference>
<dbReference type="PANTHER" id="PTHR11109">
    <property type="entry name" value="GTP CYCLOHYDROLASE I"/>
    <property type="match status" value="1"/>
</dbReference>
<evidence type="ECO:0000256" key="2">
    <source>
        <dbReference type="ARBA" id="ARBA00005080"/>
    </source>
</evidence>
<evidence type="ECO:0000256" key="1">
    <source>
        <dbReference type="ARBA" id="ARBA00001052"/>
    </source>
</evidence>
<dbReference type="SUPFAM" id="SSF55620">
    <property type="entry name" value="Tetrahydrobiopterin biosynthesis enzymes-like"/>
    <property type="match status" value="1"/>
</dbReference>
<dbReference type="Gene3D" id="3.30.1130.10">
    <property type="match status" value="1"/>
</dbReference>
<dbReference type="PROSITE" id="PS00860">
    <property type="entry name" value="GTP_CYCLOHYDROL_1_2"/>
    <property type="match status" value="1"/>
</dbReference>
<gene>
    <name evidence="5 7" type="primary">folE</name>
    <name evidence="7" type="ORF">TKV_c21120</name>
</gene>
<dbReference type="UniPathway" id="UPA00848">
    <property type="reaction ID" value="UER00151"/>
</dbReference>
<keyword evidence="5" id="KW-0342">GTP-binding</keyword>
<dbReference type="HAMAP" id="MF_00223">
    <property type="entry name" value="FolE"/>
    <property type="match status" value="1"/>
</dbReference>
<dbReference type="InterPro" id="IPR043133">
    <property type="entry name" value="GTP-CH-I_C/QueF"/>
</dbReference>
<dbReference type="GO" id="GO:0008270">
    <property type="term" value="F:zinc ion binding"/>
    <property type="evidence" value="ECO:0007669"/>
    <property type="project" value="UniProtKB-UniRule"/>
</dbReference>
<dbReference type="HOGENOM" id="CLU_049768_3_3_9"/>
<keyword evidence="5" id="KW-0862">Zinc</keyword>
<comment type="catalytic activity">
    <reaction evidence="1 5">
        <text>GTP + H2O = 7,8-dihydroneopterin 3'-triphosphate + formate + H(+)</text>
        <dbReference type="Rhea" id="RHEA:17473"/>
        <dbReference type="ChEBI" id="CHEBI:15377"/>
        <dbReference type="ChEBI" id="CHEBI:15378"/>
        <dbReference type="ChEBI" id="CHEBI:15740"/>
        <dbReference type="ChEBI" id="CHEBI:37565"/>
        <dbReference type="ChEBI" id="CHEBI:58462"/>
        <dbReference type="EC" id="3.5.4.16"/>
    </reaction>
</comment>
<dbReference type="KEGG" id="tki:TKV_c21120"/>
<dbReference type="Pfam" id="PF01227">
    <property type="entry name" value="GTP_cyclohydroI"/>
    <property type="match status" value="1"/>
</dbReference>
<dbReference type="NCBIfam" id="NF006826">
    <property type="entry name" value="PRK09347.1-3"/>
    <property type="match status" value="1"/>
</dbReference>
<dbReference type="PANTHER" id="PTHR11109:SF7">
    <property type="entry name" value="GTP CYCLOHYDROLASE 1"/>
    <property type="match status" value="1"/>
</dbReference>
<dbReference type="FunFam" id="1.10.286.10:FF:000001">
    <property type="entry name" value="GTP cyclohydrolase 1"/>
    <property type="match status" value="1"/>
</dbReference>
<dbReference type="InterPro" id="IPR020602">
    <property type="entry name" value="GTP_CycHdrlase_I_dom"/>
</dbReference>
<dbReference type="InterPro" id="IPR043134">
    <property type="entry name" value="GTP-CH-I_N"/>
</dbReference>
<comment type="similarity">
    <text evidence="5">Belongs to the GTP cyclohydrolase I family.</text>
</comment>
<dbReference type="RefSeq" id="WP_049685861.1">
    <property type="nucleotide sequence ID" value="NZ_CP009170.1"/>
</dbReference>
<evidence type="ECO:0000313" key="8">
    <source>
        <dbReference type="Proteomes" id="UP000029669"/>
    </source>
</evidence>
<dbReference type="NCBIfam" id="TIGR00063">
    <property type="entry name" value="folE"/>
    <property type="match status" value="1"/>
</dbReference>
<dbReference type="PROSITE" id="PS00859">
    <property type="entry name" value="GTP_CYCLOHYDROL_1_1"/>
    <property type="match status" value="1"/>
</dbReference>
<dbReference type="InterPro" id="IPR018234">
    <property type="entry name" value="GTP_CycHdrlase_I_CS"/>
</dbReference>
<dbReference type="STRING" id="2325.TKV_c21120"/>
<feature type="binding site" evidence="5">
    <location>
        <position position="148"/>
    </location>
    <ligand>
        <name>Zn(2+)</name>
        <dbReference type="ChEBI" id="CHEBI:29105"/>
    </ligand>
</feature>
<dbReference type="NCBIfam" id="NF006825">
    <property type="entry name" value="PRK09347.1-2"/>
    <property type="match status" value="1"/>
</dbReference>
<comment type="pathway">
    <text evidence="2 5">Cofactor biosynthesis; 7,8-dihydroneopterin triphosphate biosynthesis; 7,8-dihydroneopterin triphosphate from GTP: step 1/1.</text>
</comment>
<dbReference type="Proteomes" id="UP000029669">
    <property type="component" value="Chromosome"/>
</dbReference>
<organism evidence="7 8">
    <name type="scientific">Thermoanaerobacter kivui</name>
    <name type="common">Acetogenium kivui</name>
    <dbReference type="NCBI Taxonomy" id="2325"/>
    <lineage>
        <taxon>Bacteria</taxon>
        <taxon>Bacillati</taxon>
        <taxon>Bacillota</taxon>
        <taxon>Clostridia</taxon>
        <taxon>Thermoanaerobacterales</taxon>
        <taxon>Thermoanaerobacteraceae</taxon>
        <taxon>Thermoanaerobacter</taxon>
    </lineage>
</organism>
<dbReference type="EMBL" id="CP009170">
    <property type="protein sequence ID" value="AIS53245.1"/>
    <property type="molecule type" value="Genomic_DNA"/>
</dbReference>
<dbReference type="GO" id="GO:0006729">
    <property type="term" value="P:tetrahydrobiopterin biosynthetic process"/>
    <property type="evidence" value="ECO:0007669"/>
    <property type="project" value="TreeGrafter"/>
</dbReference>
<comment type="subunit">
    <text evidence="5">Homopolymer.</text>
</comment>
<keyword evidence="3 5" id="KW-0554">One-carbon metabolism</keyword>
<keyword evidence="5" id="KW-0479">Metal-binding</keyword>
<dbReference type="OrthoDB" id="9801207at2"/>
<evidence type="ECO:0000256" key="5">
    <source>
        <dbReference type="HAMAP-Rule" id="MF_00223"/>
    </source>
</evidence>
<dbReference type="Gene3D" id="1.10.286.10">
    <property type="match status" value="1"/>
</dbReference>
<dbReference type="eggNOG" id="COG0302">
    <property type="taxonomic scope" value="Bacteria"/>
</dbReference>
<reference evidence="8" key="1">
    <citation type="journal article" date="2015" name="Genome Announc.">
        <title>Whole-Genome Sequences of 80 Environmental and Clinical Isolates of Burkholderia pseudomallei.</title>
        <authorList>
            <person name="Johnson S.L."/>
            <person name="Baker A.L."/>
            <person name="Chain P.S."/>
            <person name="Currie B.J."/>
            <person name="Daligault H.E."/>
            <person name="Davenport K.W."/>
            <person name="Davis C.B."/>
            <person name="Inglis T.J."/>
            <person name="Kaestli M."/>
            <person name="Koren S."/>
            <person name="Mayo M."/>
            <person name="Merritt A.J."/>
            <person name="Price E.P."/>
            <person name="Sarovich D.S."/>
            <person name="Warner J."/>
            <person name="Rosovitz M.J."/>
        </authorList>
    </citation>
    <scope>NUCLEOTIDE SEQUENCE [LARGE SCALE GENOMIC DNA]</scope>
    <source>
        <strain evidence="8">DSM 2030</strain>
    </source>
</reference>
<keyword evidence="8" id="KW-1185">Reference proteome</keyword>
<sequence>MIDKEKIKKAVRDILEAIGENPDREGLLETPDRVARMYEEIFAGLHTDVKDVIKFFQEDEHQEIILVKDISLYSMCEHHLLPFIGVAHVAYLPRKGRILGLSKLARIVDILAKRPQLQERLTSEIADTIMEAVNPLGVAVVIEAEHLCMTMRGIKKPGAKTVTSALRGVFRTDQKSRAEVMSLINSKR</sequence>
<dbReference type="GO" id="GO:0003934">
    <property type="term" value="F:GTP cyclohydrolase I activity"/>
    <property type="evidence" value="ECO:0007669"/>
    <property type="project" value="UniProtKB-UniRule"/>
</dbReference>
<name>A0A097ATW6_THEKI</name>
<dbReference type="GO" id="GO:0046654">
    <property type="term" value="P:tetrahydrofolate biosynthetic process"/>
    <property type="evidence" value="ECO:0007669"/>
    <property type="project" value="UniProtKB-UniRule"/>
</dbReference>
<protein>
    <recommendedName>
        <fullName evidence="5">GTP cyclohydrolase 1</fullName>
        <ecNumber evidence="5">3.5.4.16</ecNumber>
    </recommendedName>
    <alternativeName>
        <fullName evidence="5">GTP cyclohydrolase I</fullName>
        <shortName evidence="5">GTP-CH-I</shortName>
    </alternativeName>
</protein>